<sequence>MKVPRDCGARGGAGAGLGRGSGQCSSSLDWDPVAPPVLATWGQQRPVPVVSECMAMSPLVATHTVPGPVGCGCCCPGAGRRAGGALWGWGGNCGPWVAIEVLPTAVPCSTPWPQPEPSTPILLSLLCHFQTHGWWPHLPFTATKDSAATHSLVPAMLLEPSCPRPFSACLGRRPAAPTPSQEGREGRGGWGRFLWSPRPLCCGSHLCFRGCDSALHRLSHAVFFFNPHPRTFFHFLYR</sequence>
<keyword evidence="3" id="KW-1185">Reference proteome</keyword>
<evidence type="ECO:0000256" key="1">
    <source>
        <dbReference type="SAM" id="MobiDB-lite"/>
    </source>
</evidence>
<evidence type="ECO:0000313" key="2">
    <source>
        <dbReference type="EMBL" id="KAF6471587.1"/>
    </source>
</evidence>
<accession>A0A7J8HH25</accession>
<dbReference type="AlphaFoldDB" id="A0A7J8HH25"/>
<reference evidence="2 3" key="1">
    <citation type="journal article" date="2020" name="Nature">
        <title>Six reference-quality genomes reveal evolution of bat adaptations.</title>
        <authorList>
            <person name="Jebb D."/>
            <person name="Huang Z."/>
            <person name="Pippel M."/>
            <person name="Hughes G.M."/>
            <person name="Lavrichenko K."/>
            <person name="Devanna P."/>
            <person name="Winkler S."/>
            <person name="Jermiin L.S."/>
            <person name="Skirmuntt E.C."/>
            <person name="Katzourakis A."/>
            <person name="Burkitt-Gray L."/>
            <person name="Ray D.A."/>
            <person name="Sullivan K.A.M."/>
            <person name="Roscito J.G."/>
            <person name="Kirilenko B.M."/>
            <person name="Davalos L.M."/>
            <person name="Corthals A.P."/>
            <person name="Power M.L."/>
            <person name="Jones G."/>
            <person name="Ransome R.D."/>
            <person name="Dechmann D.K.N."/>
            <person name="Locatelli A.G."/>
            <person name="Puechmaille S.J."/>
            <person name="Fedrigo O."/>
            <person name="Jarvis E.D."/>
            <person name="Hiller M."/>
            <person name="Vernes S.C."/>
            <person name="Myers E.W."/>
            <person name="Teeling E.C."/>
        </authorList>
    </citation>
    <scope>NUCLEOTIDE SEQUENCE [LARGE SCALE GENOMIC DNA]</scope>
    <source>
        <strain evidence="2">MMolMol1</strain>
        <tissue evidence="2">Muscle</tissue>
    </source>
</reference>
<evidence type="ECO:0000313" key="3">
    <source>
        <dbReference type="Proteomes" id="UP000550707"/>
    </source>
</evidence>
<feature type="region of interest" description="Disordered" evidence="1">
    <location>
        <begin position="1"/>
        <end position="21"/>
    </location>
</feature>
<dbReference type="InParanoid" id="A0A7J8HH25"/>
<dbReference type="EMBL" id="JACASF010000006">
    <property type="protein sequence ID" value="KAF6471587.1"/>
    <property type="molecule type" value="Genomic_DNA"/>
</dbReference>
<name>A0A7J8HH25_MOLMO</name>
<comment type="caution">
    <text evidence="2">The sequence shown here is derived from an EMBL/GenBank/DDBJ whole genome shotgun (WGS) entry which is preliminary data.</text>
</comment>
<gene>
    <name evidence="2" type="ORF">HJG59_010973</name>
</gene>
<feature type="compositionally biased region" description="Gly residues" evidence="1">
    <location>
        <begin position="9"/>
        <end position="21"/>
    </location>
</feature>
<protein>
    <submittedName>
        <fullName evidence="2">Uncharacterized protein</fullName>
    </submittedName>
</protein>
<organism evidence="2 3">
    <name type="scientific">Molossus molossus</name>
    <name type="common">Pallas' mastiff bat</name>
    <name type="synonym">Vespertilio molossus</name>
    <dbReference type="NCBI Taxonomy" id="27622"/>
    <lineage>
        <taxon>Eukaryota</taxon>
        <taxon>Metazoa</taxon>
        <taxon>Chordata</taxon>
        <taxon>Craniata</taxon>
        <taxon>Vertebrata</taxon>
        <taxon>Euteleostomi</taxon>
        <taxon>Mammalia</taxon>
        <taxon>Eutheria</taxon>
        <taxon>Laurasiatheria</taxon>
        <taxon>Chiroptera</taxon>
        <taxon>Yangochiroptera</taxon>
        <taxon>Molossidae</taxon>
        <taxon>Molossus</taxon>
    </lineage>
</organism>
<dbReference type="Proteomes" id="UP000550707">
    <property type="component" value="Unassembled WGS sequence"/>
</dbReference>
<proteinExistence type="predicted"/>